<dbReference type="EMBL" id="CAEZWP010000026">
    <property type="protein sequence ID" value="CAB4659235.1"/>
    <property type="molecule type" value="Genomic_DNA"/>
</dbReference>
<dbReference type="InterPro" id="IPR050149">
    <property type="entry name" value="Collagen_superfamily"/>
</dbReference>
<organism evidence="2">
    <name type="scientific">freshwater metagenome</name>
    <dbReference type="NCBI Taxonomy" id="449393"/>
    <lineage>
        <taxon>unclassified sequences</taxon>
        <taxon>metagenomes</taxon>
        <taxon>ecological metagenomes</taxon>
    </lineage>
</organism>
<evidence type="ECO:0000313" key="2">
    <source>
        <dbReference type="EMBL" id="CAB4659235.1"/>
    </source>
</evidence>
<dbReference type="PANTHER" id="PTHR24023:SF1095">
    <property type="entry name" value="EGF-LIKE DOMAIN-CONTAINING PROTEIN"/>
    <property type="match status" value="1"/>
</dbReference>
<name>A0A6J6LFV5_9ZZZZ</name>
<feature type="compositionally biased region" description="Low complexity" evidence="1">
    <location>
        <begin position="117"/>
        <end position="140"/>
    </location>
</feature>
<evidence type="ECO:0000256" key="1">
    <source>
        <dbReference type="SAM" id="MobiDB-lite"/>
    </source>
</evidence>
<proteinExistence type="predicted"/>
<dbReference type="GO" id="GO:0030020">
    <property type="term" value="F:extracellular matrix structural constituent conferring tensile strength"/>
    <property type="evidence" value="ECO:0007669"/>
    <property type="project" value="TreeGrafter"/>
</dbReference>
<gene>
    <name evidence="2" type="ORF">UFOPK2265_00684</name>
</gene>
<dbReference type="PANTHER" id="PTHR24023">
    <property type="entry name" value="COLLAGEN ALPHA"/>
    <property type="match status" value="1"/>
</dbReference>
<dbReference type="InterPro" id="IPR008160">
    <property type="entry name" value="Collagen"/>
</dbReference>
<feature type="region of interest" description="Disordered" evidence="1">
    <location>
        <begin position="98"/>
        <end position="140"/>
    </location>
</feature>
<feature type="compositionally biased region" description="Low complexity" evidence="1">
    <location>
        <begin position="99"/>
        <end position="111"/>
    </location>
</feature>
<dbReference type="AlphaFoldDB" id="A0A6J6LFV5"/>
<reference evidence="2" key="1">
    <citation type="submission" date="2020-05" db="EMBL/GenBank/DDBJ databases">
        <authorList>
            <person name="Chiriac C."/>
            <person name="Salcher M."/>
            <person name="Ghai R."/>
            <person name="Kavagutti S V."/>
        </authorList>
    </citation>
    <scope>NUCLEOTIDE SEQUENCE</scope>
</reference>
<protein>
    <submittedName>
        <fullName evidence="2">Unannotated protein</fullName>
    </submittedName>
</protein>
<dbReference type="Pfam" id="PF01391">
    <property type="entry name" value="Collagen"/>
    <property type="match status" value="2"/>
</dbReference>
<dbReference type="GO" id="GO:0030198">
    <property type="term" value="P:extracellular matrix organization"/>
    <property type="evidence" value="ECO:0007669"/>
    <property type="project" value="TreeGrafter"/>
</dbReference>
<dbReference type="GO" id="GO:0005615">
    <property type="term" value="C:extracellular space"/>
    <property type="evidence" value="ECO:0007669"/>
    <property type="project" value="TreeGrafter"/>
</dbReference>
<sequence>MNRSRNAIALSLALILLTSQGALAAGKTSVIIKKAGRATTFTPNTILSGSGVPAKTLGIDGDFYIDIKSANLYGPKTKGAWKLATSLRSVDTRDLSLPASGTDGAAGAKGATGDRGLTGASGSNGATGATGDRGLTGASGSTGATGATGLKGDSGAAGAAGVTGLTGSAGAAGSAGITGAKGDTGDTGAAGITGAKGDTGLTGLTGTNGAAGSNGSPGVKGDTGLTGSAGAAGGTGATGSAGISNSYFQAISNFTLNAGTDGASVNSGDFITLDANSYYTIEIILNGIFSPSSADPVNINMELLNSLSLLSLVYTSIASDSTTYANGYAGRHYSFLVIGKIATGGSSSTLKMRATVQYGMSPARSVLFSGYALINKVGSIS</sequence>
<dbReference type="GO" id="GO:0031012">
    <property type="term" value="C:extracellular matrix"/>
    <property type="evidence" value="ECO:0007669"/>
    <property type="project" value="TreeGrafter"/>
</dbReference>
<accession>A0A6J6LFV5</accession>